<evidence type="ECO:0000313" key="4">
    <source>
        <dbReference type="EMBL" id="NOV01547.1"/>
    </source>
</evidence>
<proteinExistence type="predicted"/>
<comment type="pathway">
    <text evidence="1">Cofactor biosynthesis; thiamine diphosphate biosynthesis.</text>
</comment>
<dbReference type="Gene3D" id="3.20.20.70">
    <property type="entry name" value="Aldolase class I"/>
    <property type="match status" value="1"/>
</dbReference>
<evidence type="ECO:0000256" key="1">
    <source>
        <dbReference type="ARBA" id="ARBA00004948"/>
    </source>
</evidence>
<dbReference type="EMBL" id="WHNZ01000039">
    <property type="protein sequence ID" value="NOV01547.1"/>
    <property type="molecule type" value="Genomic_DNA"/>
</dbReference>
<dbReference type="Pfam" id="PF02581">
    <property type="entry name" value="TMP-TENI"/>
    <property type="match status" value="1"/>
</dbReference>
<gene>
    <name evidence="4" type="ORF">GC097_16140</name>
</gene>
<evidence type="ECO:0000313" key="5">
    <source>
        <dbReference type="Proteomes" id="UP000618579"/>
    </source>
</evidence>
<protein>
    <submittedName>
        <fullName evidence="4">Thiazole tautomerase TenI</fullName>
    </submittedName>
</protein>
<reference evidence="4 5" key="1">
    <citation type="submission" date="2019-10" db="EMBL/GenBank/DDBJ databases">
        <title>Description of Paenibacillus pedi sp. nov.</title>
        <authorList>
            <person name="Carlier A."/>
            <person name="Qi S."/>
        </authorList>
    </citation>
    <scope>NUCLEOTIDE SEQUENCE [LARGE SCALE GENOMIC DNA]</scope>
    <source>
        <strain evidence="4 5">LMG 31457</strain>
    </source>
</reference>
<evidence type="ECO:0000256" key="2">
    <source>
        <dbReference type="ARBA" id="ARBA00022977"/>
    </source>
</evidence>
<dbReference type="InterPro" id="IPR022998">
    <property type="entry name" value="ThiamineP_synth_TenI"/>
</dbReference>
<keyword evidence="2" id="KW-0784">Thiamine biosynthesis</keyword>
<sequence length="217" mass="23751">MSRYELHVISNGKLAWKDLAAVAARIHPYVTAIHIREKTKPMDEIFIGIQDLLEKGVPARSLYINGFPWMADAAGLGGLHLPESSPQLLMIRESSQSVQRTGVSVHSMEEAVKRESEGADYVLYGHIFATKSKLGVPPRGLEQLRKVAGQVAIPVIAIGGITPEKVRPVLEAGAAGIAVMSGIWEAADPVETVKAYIRELQSVQPEEIRGERYEAYE</sequence>
<dbReference type="PANTHER" id="PTHR20857">
    <property type="entry name" value="THIAMINE-PHOSPHATE PYROPHOSPHORYLASE"/>
    <property type="match status" value="1"/>
</dbReference>
<comment type="caution">
    <text evidence="4">The sequence shown here is derived from an EMBL/GenBank/DDBJ whole genome shotgun (WGS) entry which is preliminary data.</text>
</comment>
<dbReference type="InterPro" id="IPR013785">
    <property type="entry name" value="Aldolase_TIM"/>
</dbReference>
<dbReference type="InterPro" id="IPR036206">
    <property type="entry name" value="ThiamineP_synth_sf"/>
</dbReference>
<dbReference type="CDD" id="cd00564">
    <property type="entry name" value="TMP_TenI"/>
    <property type="match status" value="1"/>
</dbReference>
<accession>A0ABX1ZNA5</accession>
<dbReference type="RefSeq" id="WP_171684377.1">
    <property type="nucleotide sequence ID" value="NZ_WHNZ01000039.1"/>
</dbReference>
<organism evidence="4 5">
    <name type="scientific">Paenibacillus planticolens</name>
    <dbReference type="NCBI Taxonomy" id="2654976"/>
    <lineage>
        <taxon>Bacteria</taxon>
        <taxon>Bacillati</taxon>
        <taxon>Bacillota</taxon>
        <taxon>Bacilli</taxon>
        <taxon>Bacillales</taxon>
        <taxon>Paenibacillaceae</taxon>
        <taxon>Paenibacillus</taxon>
    </lineage>
</organism>
<feature type="domain" description="Thiamine phosphate synthase/TenI" evidence="3">
    <location>
        <begin position="15"/>
        <end position="183"/>
    </location>
</feature>
<dbReference type="SUPFAM" id="SSF51391">
    <property type="entry name" value="Thiamin phosphate synthase"/>
    <property type="match status" value="1"/>
</dbReference>
<name>A0ABX1ZNA5_9BACL</name>
<dbReference type="Proteomes" id="UP000618579">
    <property type="component" value="Unassembled WGS sequence"/>
</dbReference>
<dbReference type="PANTHER" id="PTHR20857:SF22">
    <property type="entry name" value="THIAZOLE TAUTOMERASE"/>
    <property type="match status" value="1"/>
</dbReference>
<keyword evidence="5" id="KW-1185">Reference proteome</keyword>
<evidence type="ECO:0000259" key="3">
    <source>
        <dbReference type="Pfam" id="PF02581"/>
    </source>
</evidence>